<feature type="non-terminal residue" evidence="1">
    <location>
        <position position="77"/>
    </location>
</feature>
<accession>A0AAV5V3J2</accession>
<comment type="caution">
    <text evidence="1">The sequence shown here is derived from an EMBL/GenBank/DDBJ whole genome shotgun (WGS) entry which is preliminary data.</text>
</comment>
<feature type="non-terminal residue" evidence="1">
    <location>
        <position position="1"/>
    </location>
</feature>
<dbReference type="Proteomes" id="UP001432322">
    <property type="component" value="Unassembled WGS sequence"/>
</dbReference>
<name>A0AAV5V3J2_9BILA</name>
<dbReference type="AlphaFoldDB" id="A0AAV5V3J2"/>
<organism evidence="1 2">
    <name type="scientific">Pristionchus fissidentatus</name>
    <dbReference type="NCBI Taxonomy" id="1538716"/>
    <lineage>
        <taxon>Eukaryota</taxon>
        <taxon>Metazoa</taxon>
        <taxon>Ecdysozoa</taxon>
        <taxon>Nematoda</taxon>
        <taxon>Chromadorea</taxon>
        <taxon>Rhabditida</taxon>
        <taxon>Rhabditina</taxon>
        <taxon>Diplogasteromorpha</taxon>
        <taxon>Diplogasteroidea</taxon>
        <taxon>Neodiplogasteridae</taxon>
        <taxon>Pristionchus</taxon>
    </lineage>
</organism>
<proteinExistence type="predicted"/>
<sequence length="77" mass="8837">VCCCYLRHLPVSLARSGEWLLRNKEPPTDLRFSLNSKRGVSGDHRSSDCPDLCLHLARLDVLPGHIRIRWGPPRKHK</sequence>
<reference evidence="1" key="1">
    <citation type="submission" date="2023-10" db="EMBL/GenBank/DDBJ databases">
        <title>Genome assembly of Pristionchus species.</title>
        <authorList>
            <person name="Yoshida K."/>
            <person name="Sommer R.J."/>
        </authorList>
    </citation>
    <scope>NUCLEOTIDE SEQUENCE</scope>
    <source>
        <strain evidence="1">RS5133</strain>
    </source>
</reference>
<gene>
    <name evidence="1" type="ORF">PFISCL1PPCAC_4608</name>
</gene>
<protein>
    <submittedName>
        <fullName evidence="1">Uncharacterized protein</fullName>
    </submittedName>
</protein>
<keyword evidence="2" id="KW-1185">Reference proteome</keyword>
<evidence type="ECO:0000313" key="1">
    <source>
        <dbReference type="EMBL" id="GMT13311.1"/>
    </source>
</evidence>
<dbReference type="EMBL" id="BTSY01000002">
    <property type="protein sequence ID" value="GMT13311.1"/>
    <property type="molecule type" value="Genomic_DNA"/>
</dbReference>
<evidence type="ECO:0000313" key="2">
    <source>
        <dbReference type="Proteomes" id="UP001432322"/>
    </source>
</evidence>